<feature type="transmembrane region" description="Helical" evidence="5">
    <location>
        <begin position="12"/>
        <end position="29"/>
    </location>
</feature>
<feature type="transmembrane region" description="Helical" evidence="5">
    <location>
        <begin position="234"/>
        <end position="251"/>
    </location>
</feature>
<evidence type="ECO:0000259" key="6">
    <source>
        <dbReference type="Pfam" id="PF04932"/>
    </source>
</evidence>
<gene>
    <name evidence="7" type="ORF">SAMN04488494_1188</name>
</gene>
<feature type="transmembrane region" description="Helical" evidence="5">
    <location>
        <begin position="325"/>
        <end position="343"/>
    </location>
</feature>
<organism evidence="7 8">
    <name type="scientific">Xylanibacter ruminicola</name>
    <name type="common">Prevotella ruminicola</name>
    <dbReference type="NCBI Taxonomy" id="839"/>
    <lineage>
        <taxon>Bacteria</taxon>
        <taxon>Pseudomonadati</taxon>
        <taxon>Bacteroidota</taxon>
        <taxon>Bacteroidia</taxon>
        <taxon>Bacteroidales</taxon>
        <taxon>Prevotellaceae</taxon>
        <taxon>Xylanibacter</taxon>
    </lineage>
</organism>
<evidence type="ECO:0000313" key="8">
    <source>
        <dbReference type="Proteomes" id="UP000184280"/>
    </source>
</evidence>
<dbReference type="EMBL" id="FRCJ01000002">
    <property type="protein sequence ID" value="SHM04492.1"/>
    <property type="molecule type" value="Genomic_DNA"/>
</dbReference>
<keyword evidence="2 5" id="KW-0812">Transmembrane</keyword>
<evidence type="ECO:0000256" key="5">
    <source>
        <dbReference type="SAM" id="Phobius"/>
    </source>
</evidence>
<evidence type="ECO:0000256" key="3">
    <source>
        <dbReference type="ARBA" id="ARBA00022989"/>
    </source>
</evidence>
<evidence type="ECO:0000313" key="7">
    <source>
        <dbReference type="EMBL" id="SHM04492.1"/>
    </source>
</evidence>
<feature type="transmembrane region" description="Helical" evidence="5">
    <location>
        <begin position="100"/>
        <end position="119"/>
    </location>
</feature>
<feature type="transmembrane region" description="Helical" evidence="5">
    <location>
        <begin position="67"/>
        <end position="88"/>
    </location>
</feature>
<proteinExistence type="predicted"/>
<dbReference type="InterPro" id="IPR007016">
    <property type="entry name" value="O-antigen_ligase-rel_domated"/>
</dbReference>
<sequence>MNKFTSLFRNPCVWYLLLWSLYYLQGTLYEEGSFISRSSLLIIFVVSLNHAYQVMRMSNKPMYFKGLNTLFFMYTLYGLVIFITDGTITHGRVMTVQSFLYLKSYYLALLPVYSCYYYARKGLLDQRVLSIFAVMFVFIGIAEYYRMQNAELEKLAALNSSRTEITNNMGYEMLAILPSLLILNKRQYIQYTCIGICLAFIMMGMKRGAILCAALFVMSFVWHKMNYSRGNRRLVVIIAIVIGFTVLYYYVERMMATSDYFMYRIEQTRSGDASGRESMYMDYFKYYVFDAGIIAKIIGHGANGTIKVFYNYAHNDWLEILTNQGLLGILVLCNYISCFWKTIRRRKLHPESKFALQIIFLFFFLQTFFSAGITNTTIFTACMFGYALNDGFAKELQPKRLK</sequence>
<accession>A0A1M7FK67</accession>
<feature type="transmembrane region" description="Helical" evidence="5">
    <location>
        <begin position="35"/>
        <end position="55"/>
    </location>
</feature>
<dbReference type="Pfam" id="PF04932">
    <property type="entry name" value="Wzy_C"/>
    <property type="match status" value="1"/>
</dbReference>
<dbReference type="AlphaFoldDB" id="A0A1M7FK67"/>
<dbReference type="GO" id="GO:0016020">
    <property type="term" value="C:membrane"/>
    <property type="evidence" value="ECO:0007669"/>
    <property type="project" value="UniProtKB-SubCell"/>
</dbReference>
<feature type="domain" description="O-antigen ligase-related" evidence="6">
    <location>
        <begin position="196"/>
        <end position="332"/>
    </location>
</feature>
<dbReference type="PANTHER" id="PTHR37422">
    <property type="entry name" value="TEICHURONIC ACID BIOSYNTHESIS PROTEIN TUAE"/>
    <property type="match status" value="1"/>
</dbReference>
<keyword evidence="3 5" id="KW-1133">Transmembrane helix</keyword>
<dbReference type="Proteomes" id="UP000184280">
    <property type="component" value="Unassembled WGS sequence"/>
</dbReference>
<feature type="transmembrane region" description="Helical" evidence="5">
    <location>
        <begin position="128"/>
        <end position="145"/>
    </location>
</feature>
<evidence type="ECO:0000256" key="2">
    <source>
        <dbReference type="ARBA" id="ARBA00022692"/>
    </source>
</evidence>
<protein>
    <recommendedName>
        <fullName evidence="6">O-antigen ligase-related domain-containing protein</fullName>
    </recommendedName>
</protein>
<evidence type="ECO:0000256" key="4">
    <source>
        <dbReference type="ARBA" id="ARBA00023136"/>
    </source>
</evidence>
<feature type="transmembrane region" description="Helical" evidence="5">
    <location>
        <begin position="189"/>
        <end position="222"/>
    </location>
</feature>
<evidence type="ECO:0000256" key="1">
    <source>
        <dbReference type="ARBA" id="ARBA00004141"/>
    </source>
</evidence>
<keyword evidence="4 5" id="KW-0472">Membrane</keyword>
<dbReference type="OrthoDB" id="1083229at2"/>
<comment type="subcellular location">
    <subcellularLocation>
        <location evidence="1">Membrane</location>
        <topology evidence="1">Multi-pass membrane protein</topology>
    </subcellularLocation>
</comment>
<feature type="transmembrane region" description="Helical" evidence="5">
    <location>
        <begin position="355"/>
        <end position="388"/>
    </location>
</feature>
<dbReference type="InterPro" id="IPR051533">
    <property type="entry name" value="WaaL-like"/>
</dbReference>
<dbReference type="PANTHER" id="PTHR37422:SF17">
    <property type="entry name" value="O-ANTIGEN LIGASE"/>
    <property type="match status" value="1"/>
</dbReference>
<dbReference type="RefSeq" id="WP_139294708.1">
    <property type="nucleotide sequence ID" value="NZ_FRCJ01000002.1"/>
</dbReference>
<reference evidence="7 8" key="1">
    <citation type="submission" date="2016-11" db="EMBL/GenBank/DDBJ databases">
        <authorList>
            <person name="Jaros S."/>
            <person name="Januszkiewicz K."/>
            <person name="Wedrychowicz H."/>
        </authorList>
    </citation>
    <scope>NUCLEOTIDE SEQUENCE [LARGE SCALE GENOMIC DNA]</scope>
    <source>
        <strain evidence="7 8">BPI-34</strain>
    </source>
</reference>
<name>A0A1M7FK67_XYLRU</name>